<keyword evidence="2 4" id="KW-0863">Zinc-finger</keyword>
<sequence length="444" mass="49076">MAVDSAAAAPELEDCQQHAAAKDHPCHWRFFSGTTLDLHRTQPYSLTGSNQRSFSGPVSQRSCTSCSLVFATTAALQEHQRLHASTFPNTDLTPTSHGLGFCTECCSDFRSVMALAQHYQLSVTHPKCPRCNRGMKNLDSLSAHIRLYHRIVHCDPCSTSFPSDQKQHHFDTSPKHPKCTRCKIGFETDRCFVEHQALKHQITQYVPYRSSNALYDRYKDSTTHPYYATCALSFAESDIYEKCAAVKQSSQMWASCPQQGLEQNVKTVASDSQPDIAISKVAVSVPSTVYLHHRSRCDEVVANVSLIAPQSIQSSADVAASLQANLSVSDSKQLPSVPPSCKDRAPPLERGESSQDSGDHSNGAYISILKNEEVYAEQPITAPTTPKQSIWHCSICQQTPCREPTATMCGHVFCHDCIITELATNHQCPVCKKLMLVRLCVDDP</sequence>
<dbReference type="InterPro" id="IPR013087">
    <property type="entry name" value="Znf_C2H2_type"/>
</dbReference>
<dbReference type="GO" id="GO:0033768">
    <property type="term" value="C:SUMO-targeted ubiquitin ligase complex"/>
    <property type="evidence" value="ECO:0007669"/>
    <property type="project" value="TreeGrafter"/>
</dbReference>
<dbReference type="Pfam" id="PF13445">
    <property type="entry name" value="zf-RING_UBOX"/>
    <property type="match status" value="1"/>
</dbReference>
<feature type="domain" description="C2H2-type" evidence="7">
    <location>
        <begin position="61"/>
        <end position="88"/>
    </location>
</feature>
<dbReference type="PROSITE" id="PS00028">
    <property type="entry name" value="ZINC_FINGER_C2H2_1"/>
    <property type="match status" value="2"/>
</dbReference>
<dbReference type="PANTHER" id="PTHR47094:SF1">
    <property type="entry name" value="RING-TYPE E3 UBIQUITIN TRANSFERASE"/>
    <property type="match status" value="1"/>
</dbReference>
<dbReference type="InterPro" id="IPR049627">
    <property type="entry name" value="SLX8"/>
</dbReference>
<name>A0A8E2APR7_9APHY</name>
<evidence type="ECO:0000259" key="6">
    <source>
        <dbReference type="PROSITE" id="PS50089"/>
    </source>
</evidence>
<dbReference type="Proteomes" id="UP000250043">
    <property type="component" value="Unassembled WGS sequence"/>
</dbReference>
<dbReference type="GO" id="GO:0006511">
    <property type="term" value="P:ubiquitin-dependent protein catabolic process"/>
    <property type="evidence" value="ECO:0007669"/>
    <property type="project" value="TreeGrafter"/>
</dbReference>
<evidence type="ECO:0008006" key="10">
    <source>
        <dbReference type="Google" id="ProtNLM"/>
    </source>
</evidence>
<dbReference type="PROSITE" id="PS50089">
    <property type="entry name" value="ZF_RING_2"/>
    <property type="match status" value="1"/>
</dbReference>
<proteinExistence type="predicted"/>
<dbReference type="SMART" id="SM00355">
    <property type="entry name" value="ZnF_C2H2"/>
    <property type="match status" value="4"/>
</dbReference>
<keyword evidence="3" id="KW-0862">Zinc</keyword>
<dbReference type="GO" id="GO:0061630">
    <property type="term" value="F:ubiquitin protein ligase activity"/>
    <property type="evidence" value="ECO:0007669"/>
    <property type="project" value="InterPro"/>
</dbReference>
<evidence type="ECO:0000259" key="7">
    <source>
        <dbReference type="PROSITE" id="PS50157"/>
    </source>
</evidence>
<gene>
    <name evidence="8" type="ORF">OBBRIDRAFT_176561</name>
</gene>
<dbReference type="GO" id="GO:0008270">
    <property type="term" value="F:zinc ion binding"/>
    <property type="evidence" value="ECO:0007669"/>
    <property type="project" value="UniProtKB-KW"/>
</dbReference>
<dbReference type="SMART" id="SM00184">
    <property type="entry name" value="RING"/>
    <property type="match status" value="2"/>
</dbReference>
<dbReference type="GO" id="GO:0140082">
    <property type="term" value="F:SUMO-ubiquitin ligase activity"/>
    <property type="evidence" value="ECO:0007669"/>
    <property type="project" value="TreeGrafter"/>
</dbReference>
<evidence type="ECO:0000256" key="2">
    <source>
        <dbReference type="ARBA" id="ARBA00022771"/>
    </source>
</evidence>
<dbReference type="EMBL" id="KV722497">
    <property type="protein sequence ID" value="OCH87139.1"/>
    <property type="molecule type" value="Genomic_DNA"/>
</dbReference>
<evidence type="ECO:0000256" key="3">
    <source>
        <dbReference type="ARBA" id="ARBA00022833"/>
    </source>
</evidence>
<dbReference type="PROSITE" id="PS50157">
    <property type="entry name" value="ZINC_FINGER_C2H2_2"/>
    <property type="match status" value="1"/>
</dbReference>
<evidence type="ECO:0000256" key="1">
    <source>
        <dbReference type="ARBA" id="ARBA00022723"/>
    </source>
</evidence>
<dbReference type="InterPro" id="IPR017907">
    <property type="entry name" value="Znf_RING_CS"/>
</dbReference>
<feature type="region of interest" description="Disordered" evidence="5">
    <location>
        <begin position="330"/>
        <end position="362"/>
    </location>
</feature>
<dbReference type="InterPro" id="IPR013083">
    <property type="entry name" value="Znf_RING/FYVE/PHD"/>
</dbReference>
<keyword evidence="9" id="KW-1185">Reference proteome</keyword>
<evidence type="ECO:0000313" key="8">
    <source>
        <dbReference type="EMBL" id="OCH87139.1"/>
    </source>
</evidence>
<dbReference type="InterPro" id="IPR001841">
    <property type="entry name" value="Znf_RING"/>
</dbReference>
<feature type="domain" description="RING-type" evidence="6">
    <location>
        <begin position="393"/>
        <end position="432"/>
    </location>
</feature>
<dbReference type="InterPro" id="IPR027370">
    <property type="entry name" value="Znf-RING_euk"/>
</dbReference>
<evidence type="ECO:0000256" key="5">
    <source>
        <dbReference type="SAM" id="MobiDB-lite"/>
    </source>
</evidence>
<organism evidence="8 9">
    <name type="scientific">Obba rivulosa</name>
    <dbReference type="NCBI Taxonomy" id="1052685"/>
    <lineage>
        <taxon>Eukaryota</taxon>
        <taxon>Fungi</taxon>
        <taxon>Dikarya</taxon>
        <taxon>Basidiomycota</taxon>
        <taxon>Agaricomycotina</taxon>
        <taxon>Agaricomycetes</taxon>
        <taxon>Polyporales</taxon>
        <taxon>Gelatoporiaceae</taxon>
        <taxon>Obba</taxon>
    </lineage>
</organism>
<dbReference type="AlphaFoldDB" id="A0A8E2APR7"/>
<dbReference type="PANTHER" id="PTHR47094">
    <property type="entry name" value="ELFLESS, ISOFORM B"/>
    <property type="match status" value="1"/>
</dbReference>
<keyword evidence="1" id="KW-0479">Metal-binding</keyword>
<protein>
    <recommendedName>
        <fullName evidence="10">RING-type domain-containing protein</fullName>
    </recommendedName>
</protein>
<dbReference type="SUPFAM" id="SSF57850">
    <property type="entry name" value="RING/U-box"/>
    <property type="match status" value="1"/>
</dbReference>
<evidence type="ECO:0000256" key="4">
    <source>
        <dbReference type="PROSITE-ProRule" id="PRU00042"/>
    </source>
</evidence>
<dbReference type="OrthoDB" id="6333297at2759"/>
<reference evidence="8 9" key="1">
    <citation type="submission" date="2016-07" db="EMBL/GenBank/DDBJ databases">
        <title>Draft genome of the white-rot fungus Obba rivulosa 3A-2.</title>
        <authorList>
            <consortium name="DOE Joint Genome Institute"/>
            <person name="Miettinen O."/>
            <person name="Riley R."/>
            <person name="Acob R."/>
            <person name="Barry K."/>
            <person name="Cullen D."/>
            <person name="De Vries R."/>
            <person name="Hainaut M."/>
            <person name="Hatakka A."/>
            <person name="Henrissat B."/>
            <person name="Hilden K."/>
            <person name="Kuo R."/>
            <person name="Labutti K."/>
            <person name="Lipzen A."/>
            <person name="Makela M.R."/>
            <person name="Sandor L."/>
            <person name="Spatafora J.W."/>
            <person name="Grigoriev I.V."/>
            <person name="Hibbett D.S."/>
        </authorList>
    </citation>
    <scope>NUCLEOTIDE SEQUENCE [LARGE SCALE GENOMIC DNA]</scope>
    <source>
        <strain evidence="8 9">3A-2</strain>
    </source>
</reference>
<accession>A0A8E2APR7</accession>
<dbReference type="GO" id="GO:0032183">
    <property type="term" value="F:SUMO binding"/>
    <property type="evidence" value="ECO:0007669"/>
    <property type="project" value="TreeGrafter"/>
</dbReference>
<feature type="compositionally biased region" description="Basic and acidic residues" evidence="5">
    <location>
        <begin position="341"/>
        <end position="359"/>
    </location>
</feature>
<dbReference type="PROSITE" id="PS00518">
    <property type="entry name" value="ZF_RING_1"/>
    <property type="match status" value="1"/>
</dbReference>
<dbReference type="Gene3D" id="3.30.40.10">
    <property type="entry name" value="Zinc/RING finger domain, C3HC4 (zinc finger)"/>
    <property type="match status" value="1"/>
</dbReference>
<evidence type="ECO:0000313" key="9">
    <source>
        <dbReference type="Proteomes" id="UP000250043"/>
    </source>
</evidence>